<keyword evidence="1" id="KW-0732">Signal</keyword>
<reference evidence="2 3" key="1">
    <citation type="journal article" date="2019" name="ACS Chem. Biol.">
        <title>Identification and Mobilization of a Cryptic Antibiotic Biosynthesis Gene Locus from a Human-Pathogenic Nocardia Isolate.</title>
        <authorList>
            <person name="Herisse M."/>
            <person name="Ishida K."/>
            <person name="Porter J.L."/>
            <person name="Howden B."/>
            <person name="Hertweck C."/>
            <person name="Stinear T.P."/>
            <person name="Pidot S.J."/>
        </authorList>
    </citation>
    <scope>NUCLEOTIDE SEQUENCE [LARGE SCALE GENOMIC DNA]</scope>
    <source>
        <strain evidence="2 3">AUSMDU00012715</strain>
    </source>
</reference>
<proteinExistence type="predicted"/>
<sequence length="130" mass="13352">MIFKRSVVTSALVVATASAGMVLAITGTAAAQDSPASAATTHLAVADSTYPVAGGLDLSIWNGLQALGNGIHSGVNVLFGGAYGGGGNPFGSDQGTWWYQLGRQIDTWSQNYNQHGTHTCYDGNTPYPCG</sequence>
<accession>A0A6G9Z4U3</accession>
<gene>
    <name evidence="2" type="ORF">F6W96_22230</name>
</gene>
<organism evidence="2 3">
    <name type="scientific">Nocardia terpenica</name>
    <dbReference type="NCBI Taxonomy" id="455432"/>
    <lineage>
        <taxon>Bacteria</taxon>
        <taxon>Bacillati</taxon>
        <taxon>Actinomycetota</taxon>
        <taxon>Actinomycetes</taxon>
        <taxon>Mycobacteriales</taxon>
        <taxon>Nocardiaceae</taxon>
        <taxon>Nocardia</taxon>
    </lineage>
</organism>
<protein>
    <submittedName>
        <fullName evidence="2">Uncharacterized protein</fullName>
    </submittedName>
</protein>
<feature type="signal peptide" evidence="1">
    <location>
        <begin position="1"/>
        <end position="31"/>
    </location>
</feature>
<name>A0A6G9Z4U3_9NOCA</name>
<dbReference type="EMBL" id="CP046173">
    <property type="protein sequence ID" value="QIS20609.1"/>
    <property type="molecule type" value="Genomic_DNA"/>
</dbReference>
<evidence type="ECO:0000256" key="1">
    <source>
        <dbReference type="SAM" id="SignalP"/>
    </source>
</evidence>
<dbReference type="RefSeq" id="WP_167487943.1">
    <property type="nucleotide sequence ID" value="NZ_CP046173.1"/>
</dbReference>
<feature type="chain" id="PRO_5038976819" evidence="1">
    <location>
        <begin position="32"/>
        <end position="130"/>
    </location>
</feature>
<dbReference type="Proteomes" id="UP000500953">
    <property type="component" value="Chromosome"/>
</dbReference>
<dbReference type="AlphaFoldDB" id="A0A6G9Z4U3"/>
<evidence type="ECO:0000313" key="2">
    <source>
        <dbReference type="EMBL" id="QIS20609.1"/>
    </source>
</evidence>
<evidence type="ECO:0000313" key="3">
    <source>
        <dbReference type="Proteomes" id="UP000500953"/>
    </source>
</evidence>